<protein>
    <submittedName>
        <fullName evidence="1">Uncharacterized protein</fullName>
    </submittedName>
</protein>
<accession>A0A392UQ36</accession>
<comment type="caution">
    <text evidence="1">The sequence shown here is derived from an EMBL/GenBank/DDBJ whole genome shotgun (WGS) entry which is preliminary data.</text>
</comment>
<feature type="non-terminal residue" evidence="1">
    <location>
        <position position="30"/>
    </location>
</feature>
<keyword evidence="2" id="KW-1185">Reference proteome</keyword>
<dbReference type="AlphaFoldDB" id="A0A392UQ36"/>
<name>A0A392UQ36_9FABA</name>
<organism evidence="1 2">
    <name type="scientific">Trifolium medium</name>
    <dbReference type="NCBI Taxonomy" id="97028"/>
    <lineage>
        <taxon>Eukaryota</taxon>
        <taxon>Viridiplantae</taxon>
        <taxon>Streptophyta</taxon>
        <taxon>Embryophyta</taxon>
        <taxon>Tracheophyta</taxon>
        <taxon>Spermatophyta</taxon>
        <taxon>Magnoliopsida</taxon>
        <taxon>eudicotyledons</taxon>
        <taxon>Gunneridae</taxon>
        <taxon>Pentapetalae</taxon>
        <taxon>rosids</taxon>
        <taxon>fabids</taxon>
        <taxon>Fabales</taxon>
        <taxon>Fabaceae</taxon>
        <taxon>Papilionoideae</taxon>
        <taxon>50 kb inversion clade</taxon>
        <taxon>NPAAA clade</taxon>
        <taxon>Hologalegina</taxon>
        <taxon>IRL clade</taxon>
        <taxon>Trifolieae</taxon>
        <taxon>Trifolium</taxon>
    </lineage>
</organism>
<evidence type="ECO:0000313" key="2">
    <source>
        <dbReference type="Proteomes" id="UP000265520"/>
    </source>
</evidence>
<sequence>MGLGALLEPGGMGDHPRPRVVLNVLCPVYQ</sequence>
<dbReference type="EMBL" id="LXQA010861402">
    <property type="protein sequence ID" value="MCI74460.1"/>
    <property type="molecule type" value="Genomic_DNA"/>
</dbReference>
<evidence type="ECO:0000313" key="1">
    <source>
        <dbReference type="EMBL" id="MCI74460.1"/>
    </source>
</evidence>
<dbReference type="Proteomes" id="UP000265520">
    <property type="component" value="Unassembled WGS sequence"/>
</dbReference>
<proteinExistence type="predicted"/>
<reference evidence="1 2" key="1">
    <citation type="journal article" date="2018" name="Front. Plant Sci.">
        <title>Red Clover (Trifolium pratense) and Zigzag Clover (T. medium) - A Picture of Genomic Similarities and Differences.</title>
        <authorList>
            <person name="Dluhosova J."/>
            <person name="Istvanek J."/>
            <person name="Nedelnik J."/>
            <person name="Repkova J."/>
        </authorList>
    </citation>
    <scope>NUCLEOTIDE SEQUENCE [LARGE SCALE GENOMIC DNA]</scope>
    <source>
        <strain evidence="2">cv. 10/8</strain>
        <tissue evidence="1">Leaf</tissue>
    </source>
</reference>